<feature type="transmembrane region" description="Helical" evidence="7">
    <location>
        <begin position="79"/>
        <end position="98"/>
    </location>
</feature>
<comment type="caution">
    <text evidence="8">The sequence shown here is derived from an EMBL/GenBank/DDBJ whole genome shotgun (WGS) entry which is preliminary data.</text>
</comment>
<evidence type="ECO:0000256" key="6">
    <source>
        <dbReference type="ARBA" id="ARBA00023136"/>
    </source>
</evidence>
<protein>
    <submittedName>
        <fullName evidence="8">Ninjurin-1</fullName>
    </submittedName>
</protein>
<keyword evidence="5 7" id="KW-1133">Transmembrane helix</keyword>
<dbReference type="PANTHER" id="PTHR12316:SF17">
    <property type="entry name" value="NINJURIN C, ISOFORM D"/>
    <property type="match status" value="1"/>
</dbReference>
<evidence type="ECO:0000256" key="5">
    <source>
        <dbReference type="ARBA" id="ARBA00022989"/>
    </source>
</evidence>
<dbReference type="Proteomes" id="UP001054945">
    <property type="component" value="Unassembled WGS sequence"/>
</dbReference>
<proteinExistence type="inferred from homology"/>
<dbReference type="GO" id="GO:0016020">
    <property type="term" value="C:membrane"/>
    <property type="evidence" value="ECO:0007669"/>
    <property type="project" value="UniProtKB-SubCell"/>
</dbReference>
<organism evidence="8 9">
    <name type="scientific">Caerostris extrusa</name>
    <name type="common">Bark spider</name>
    <name type="synonym">Caerostris bankana</name>
    <dbReference type="NCBI Taxonomy" id="172846"/>
    <lineage>
        <taxon>Eukaryota</taxon>
        <taxon>Metazoa</taxon>
        <taxon>Ecdysozoa</taxon>
        <taxon>Arthropoda</taxon>
        <taxon>Chelicerata</taxon>
        <taxon>Arachnida</taxon>
        <taxon>Araneae</taxon>
        <taxon>Araneomorphae</taxon>
        <taxon>Entelegynae</taxon>
        <taxon>Araneoidea</taxon>
        <taxon>Araneidae</taxon>
        <taxon>Caerostris</taxon>
    </lineage>
</organism>
<dbReference type="AlphaFoldDB" id="A0AAV4UHJ7"/>
<keyword evidence="3 7" id="KW-0812">Transmembrane</keyword>
<evidence type="ECO:0000313" key="8">
    <source>
        <dbReference type="EMBL" id="GIY57241.1"/>
    </source>
</evidence>
<name>A0AAV4UHJ7_CAEEX</name>
<keyword evidence="6 7" id="KW-0472">Membrane</keyword>
<dbReference type="PANTHER" id="PTHR12316">
    <property type="entry name" value="NINJURIN-RELATED"/>
    <property type="match status" value="1"/>
</dbReference>
<dbReference type="GO" id="GO:0007155">
    <property type="term" value="P:cell adhesion"/>
    <property type="evidence" value="ECO:0007669"/>
    <property type="project" value="UniProtKB-KW"/>
</dbReference>
<evidence type="ECO:0000256" key="1">
    <source>
        <dbReference type="ARBA" id="ARBA00004141"/>
    </source>
</evidence>
<dbReference type="Pfam" id="PF04923">
    <property type="entry name" value="Ninjurin"/>
    <property type="match status" value="1"/>
</dbReference>
<evidence type="ECO:0000256" key="4">
    <source>
        <dbReference type="ARBA" id="ARBA00022889"/>
    </source>
</evidence>
<sequence length="158" mass="18361">MFHPSFPKRDWRIFSEPWRDSRQKTWTWKNLCRFTNARLPHAKAYAQMSMDIALVVTNIAHLTRVLRGNPHDEMRTAKITLISVSIALEVIIGILLFVKERYDIDDEKCHKIMNLLNDTVVLLIFTSVLVHVFVSVFVDEHHIPPHALSRYSHGNCSA</sequence>
<evidence type="ECO:0000256" key="2">
    <source>
        <dbReference type="ARBA" id="ARBA00008141"/>
    </source>
</evidence>
<comment type="similarity">
    <text evidence="2">Belongs to the ninjurin family.</text>
</comment>
<evidence type="ECO:0000256" key="3">
    <source>
        <dbReference type="ARBA" id="ARBA00022692"/>
    </source>
</evidence>
<evidence type="ECO:0000313" key="9">
    <source>
        <dbReference type="Proteomes" id="UP001054945"/>
    </source>
</evidence>
<comment type="subcellular location">
    <subcellularLocation>
        <location evidence="1">Membrane</location>
        <topology evidence="1">Multi-pass membrane protein</topology>
    </subcellularLocation>
</comment>
<keyword evidence="9" id="KW-1185">Reference proteome</keyword>
<dbReference type="GO" id="GO:0042246">
    <property type="term" value="P:tissue regeneration"/>
    <property type="evidence" value="ECO:0007669"/>
    <property type="project" value="InterPro"/>
</dbReference>
<gene>
    <name evidence="8" type="ORF">CEXT_274841</name>
</gene>
<accession>A0AAV4UHJ7</accession>
<dbReference type="InterPro" id="IPR007007">
    <property type="entry name" value="Ninjurin"/>
</dbReference>
<reference evidence="8 9" key="1">
    <citation type="submission" date="2021-06" db="EMBL/GenBank/DDBJ databases">
        <title>Caerostris extrusa draft genome.</title>
        <authorList>
            <person name="Kono N."/>
            <person name="Arakawa K."/>
        </authorList>
    </citation>
    <scope>NUCLEOTIDE SEQUENCE [LARGE SCALE GENOMIC DNA]</scope>
</reference>
<keyword evidence="4" id="KW-0130">Cell adhesion</keyword>
<dbReference type="EMBL" id="BPLR01012871">
    <property type="protein sequence ID" value="GIY57241.1"/>
    <property type="molecule type" value="Genomic_DNA"/>
</dbReference>
<feature type="transmembrane region" description="Helical" evidence="7">
    <location>
        <begin position="119"/>
        <end position="138"/>
    </location>
</feature>
<evidence type="ECO:0000256" key="7">
    <source>
        <dbReference type="SAM" id="Phobius"/>
    </source>
</evidence>